<gene>
    <name evidence="1" type="ORF">LCGC14_0630220</name>
</gene>
<dbReference type="InterPro" id="IPR058154">
    <property type="entry name" value="Bxb1_TTP-like"/>
</dbReference>
<dbReference type="Pfam" id="PF25681">
    <property type="entry name" value="Phage_TTP_17"/>
    <property type="match status" value="1"/>
</dbReference>
<name>A0A0F9UAM6_9ZZZZ</name>
<organism evidence="1">
    <name type="scientific">marine sediment metagenome</name>
    <dbReference type="NCBI Taxonomy" id="412755"/>
    <lineage>
        <taxon>unclassified sequences</taxon>
        <taxon>metagenomes</taxon>
        <taxon>ecological metagenomes</taxon>
    </lineage>
</organism>
<reference evidence="1" key="1">
    <citation type="journal article" date="2015" name="Nature">
        <title>Complex archaea that bridge the gap between prokaryotes and eukaryotes.</title>
        <authorList>
            <person name="Spang A."/>
            <person name="Saw J.H."/>
            <person name="Jorgensen S.L."/>
            <person name="Zaremba-Niedzwiedzka K."/>
            <person name="Martijn J."/>
            <person name="Lind A.E."/>
            <person name="van Eijk R."/>
            <person name="Schleper C."/>
            <person name="Guy L."/>
            <person name="Ettema T.J."/>
        </authorList>
    </citation>
    <scope>NUCLEOTIDE SEQUENCE</scope>
</reference>
<sequence length="199" mass="21554">MSTDVQNILIGAGRFYTSPVGTTAPDENLNNLVWPGGWVEVGFTQGGIEFQYTPEVLDIEVDQELAPVKRILTGEELLVQVPVVEADLRNLKLAITASAFSQESAGSGITGKDILTFGSGTINEIQLGFEVESPESVADGTQGWRLALVWKAVSLGQVSHAYKKDEVTLIPIEFRAIVDSSKAKTERLARFVDWTAVST</sequence>
<proteinExistence type="predicted"/>
<dbReference type="EMBL" id="LAZR01001100">
    <property type="protein sequence ID" value="KKN50673.1"/>
    <property type="molecule type" value="Genomic_DNA"/>
</dbReference>
<accession>A0A0F9UAM6</accession>
<protein>
    <submittedName>
        <fullName evidence="1">Uncharacterized protein</fullName>
    </submittedName>
</protein>
<dbReference type="AlphaFoldDB" id="A0A0F9UAM6"/>
<comment type="caution">
    <text evidence="1">The sequence shown here is derived from an EMBL/GenBank/DDBJ whole genome shotgun (WGS) entry which is preliminary data.</text>
</comment>
<evidence type="ECO:0000313" key="1">
    <source>
        <dbReference type="EMBL" id="KKN50673.1"/>
    </source>
</evidence>